<dbReference type="Pfam" id="PF18962">
    <property type="entry name" value="Por_Secre_tail"/>
    <property type="match status" value="1"/>
</dbReference>
<keyword evidence="1 2" id="KW-0732">Signal</keyword>
<dbReference type="PANTHER" id="PTHR21666">
    <property type="entry name" value="PEPTIDASE-RELATED"/>
    <property type="match status" value="1"/>
</dbReference>
<dbReference type="InterPro" id="IPR050570">
    <property type="entry name" value="Cell_wall_metabolism_enzyme"/>
</dbReference>
<proteinExistence type="predicted"/>
<dbReference type="Proteomes" id="UP001202717">
    <property type="component" value="Chromosome"/>
</dbReference>
<dbReference type="NCBIfam" id="TIGR04183">
    <property type="entry name" value="Por_Secre_tail"/>
    <property type="match status" value="1"/>
</dbReference>
<evidence type="ECO:0000313" key="5">
    <source>
        <dbReference type="EMBL" id="WCO01597.1"/>
    </source>
</evidence>
<dbReference type="EMBL" id="CP116221">
    <property type="protein sequence ID" value="WCO01597.1"/>
    <property type="molecule type" value="Genomic_DNA"/>
</dbReference>
<dbReference type="InterPro" id="IPR011055">
    <property type="entry name" value="Dup_hybrid_motif"/>
</dbReference>
<keyword evidence="6" id="KW-1185">Reference proteome</keyword>
<reference evidence="5 6" key="1">
    <citation type="submission" date="2023-01" db="EMBL/GenBank/DDBJ databases">
        <title>Psychroserpens ponticola sp. nov., isolated from seawater.</title>
        <authorList>
            <person name="Kristyanto S."/>
            <person name="Jung J."/>
            <person name="Kim J.M."/>
            <person name="Jeon C.O."/>
        </authorList>
    </citation>
    <scope>NUCLEOTIDE SEQUENCE [LARGE SCALE GENOMIC DNA]</scope>
    <source>
        <strain evidence="5 6">MSW6</strain>
    </source>
</reference>
<dbReference type="CDD" id="cd12797">
    <property type="entry name" value="M23_peptidase"/>
    <property type="match status" value="1"/>
</dbReference>
<dbReference type="PANTHER" id="PTHR21666:SF270">
    <property type="entry name" value="MUREIN HYDROLASE ACTIVATOR ENVC"/>
    <property type="match status" value="1"/>
</dbReference>
<gene>
    <name evidence="5" type="ORF">MUN68_016225</name>
</gene>
<dbReference type="SUPFAM" id="SSF51261">
    <property type="entry name" value="Duplicated hybrid motif"/>
    <property type="match status" value="1"/>
</dbReference>
<dbReference type="RefSeq" id="WP_249992987.1">
    <property type="nucleotide sequence ID" value="NZ_CP116221.1"/>
</dbReference>
<evidence type="ECO:0000313" key="6">
    <source>
        <dbReference type="Proteomes" id="UP001202717"/>
    </source>
</evidence>
<accession>A0ABY7RWZ1</accession>
<evidence type="ECO:0000259" key="3">
    <source>
        <dbReference type="Pfam" id="PF01551"/>
    </source>
</evidence>
<evidence type="ECO:0000259" key="4">
    <source>
        <dbReference type="Pfam" id="PF18962"/>
    </source>
</evidence>
<dbReference type="Pfam" id="PF01551">
    <property type="entry name" value="Peptidase_M23"/>
    <property type="match status" value="1"/>
</dbReference>
<evidence type="ECO:0000256" key="2">
    <source>
        <dbReference type="SAM" id="SignalP"/>
    </source>
</evidence>
<feature type="domain" description="Secretion system C-terminal sorting" evidence="4">
    <location>
        <begin position="395"/>
        <end position="460"/>
    </location>
</feature>
<name>A0ABY7RWZ1_9FLAO</name>
<organism evidence="5 6">
    <name type="scientific">Psychroserpens ponticola</name>
    <dbReference type="NCBI Taxonomy" id="2932268"/>
    <lineage>
        <taxon>Bacteria</taxon>
        <taxon>Pseudomonadati</taxon>
        <taxon>Bacteroidota</taxon>
        <taxon>Flavobacteriia</taxon>
        <taxon>Flavobacteriales</taxon>
        <taxon>Flavobacteriaceae</taxon>
        <taxon>Psychroserpens</taxon>
    </lineage>
</organism>
<dbReference type="Gene3D" id="2.70.70.10">
    <property type="entry name" value="Glucose Permease (Domain IIA)"/>
    <property type="match status" value="1"/>
</dbReference>
<evidence type="ECO:0000256" key="1">
    <source>
        <dbReference type="ARBA" id="ARBA00022729"/>
    </source>
</evidence>
<feature type="signal peptide" evidence="2">
    <location>
        <begin position="1"/>
        <end position="20"/>
    </location>
</feature>
<dbReference type="InterPro" id="IPR026444">
    <property type="entry name" value="Secre_tail"/>
</dbReference>
<sequence length="467" mass="52100">MKSKITLSLFAILFAVISYSQSPNSQVGGGEFVFNSAKKPCITPAQRSEMIKNVQTNIENLQRKNQLTFSEQRRGNHPLFIWPIQKANDVSYNEVYSVFNYVDHDTGFPNQIEDYTCGARTYDTTAGYNHEGTDIVTWPFMWKMMDDDGVEVIAAAPGQIIVKHDGEFDRSCDASAPMGDWNLIIVQHGDGSVAAYGHMKNGSLTSKEVGDMVSAGEFLGIVGSSGISDFPHLHFEVLSDATFTEIIDPYVGVCNPTSVDSWWQSQRPYNDPGINAVLTHTADPIFPECPTAEITNESNQFDVNDEVFLAIYLKDQTAGSSVNLRVIKPDDTVLFDWIHDLTANYYTSWWRWNLFPDVAGEWKWEATYAGETVTHTFNVNDPLSIDENDFNQTSVYPNPFNDVIHILSPTKIANANLVDVLGKTVLSLKGSSEGITTIDLSSLSNGMYFLMLESDVNEKKTIKLIKE</sequence>
<protein>
    <submittedName>
        <fullName evidence="5">Peptidoglycan DD-metalloendopeptidase family protein</fullName>
    </submittedName>
</protein>
<feature type="domain" description="M23ase beta-sheet core" evidence="3">
    <location>
        <begin position="148"/>
        <end position="239"/>
    </location>
</feature>
<dbReference type="InterPro" id="IPR016047">
    <property type="entry name" value="M23ase_b-sheet_dom"/>
</dbReference>
<feature type="chain" id="PRO_5045976193" evidence="2">
    <location>
        <begin position="21"/>
        <end position="467"/>
    </location>
</feature>